<dbReference type="PANTHER" id="PTHR16537">
    <property type="entry name" value="SJOEGREN SYNDROME/SCLERODERMA AUTOANTIGEN 1"/>
    <property type="match status" value="1"/>
</dbReference>
<reference evidence="2" key="2">
    <citation type="submission" date="2014-06" db="EMBL/GenBank/DDBJ databases">
        <authorList>
            <person name="Aslett M."/>
        </authorList>
    </citation>
    <scope>NUCLEOTIDE SEQUENCE</scope>
</reference>
<evidence type="ECO:0000313" key="3">
    <source>
        <dbReference type="Proteomes" id="UP000492820"/>
    </source>
</evidence>
<dbReference type="WBParaSite" id="EgrG_000582650">
    <property type="protein sequence ID" value="EgrG_000582650"/>
    <property type="gene ID" value="EgrG_000582650"/>
</dbReference>
<sequence length="177" mass="19573">MDKLCTETQAEMDKRRQRSDKISSLLGQYLLKGWRMLEDCCPVCDTILLMTKDGALYCVGCSEVDIQPSQKVAKHTIDTVKLSGKSTHSKTSSNDDPGTSPSSRKPVVNLAKSELSTNTSIEISTNLQSVESILHNKIIDCSQQLTKTSDLEEIRRLAVSIKALSEAFIVIRNCLHS</sequence>
<proteinExistence type="predicted"/>
<evidence type="ECO:0000313" key="4">
    <source>
        <dbReference type="WBParaSite" id="EgrG_000582650"/>
    </source>
</evidence>
<name>A0A068WHX8_ECHGR</name>
<dbReference type="PANTHER" id="PTHR16537:SF1">
    <property type="entry name" value="PROTEIN ZNRD2"/>
    <property type="match status" value="1"/>
</dbReference>
<dbReference type="InterPro" id="IPR051888">
    <property type="entry name" value="UPF0148_domain"/>
</dbReference>
<reference evidence="2 3" key="1">
    <citation type="journal article" date="2013" name="Nature">
        <title>The genomes of four tapeworm species reveal adaptations to parasitism.</title>
        <authorList>
            <person name="Tsai I.J."/>
            <person name="Zarowiecki M."/>
            <person name="Holroyd N."/>
            <person name="Garciarrubio A."/>
            <person name="Sanchez-Flores A."/>
            <person name="Brooks K.L."/>
            <person name="Tracey A."/>
            <person name="Bobes R.J."/>
            <person name="Fragoso G."/>
            <person name="Sciutto E."/>
            <person name="Aslett M."/>
            <person name="Beasley H."/>
            <person name="Bennett H.M."/>
            <person name="Cai J."/>
            <person name="Camicia F."/>
            <person name="Clark R."/>
            <person name="Cucher M."/>
            <person name="De Silva N."/>
            <person name="Day T.A."/>
            <person name="Deplazes P."/>
            <person name="Estrada K."/>
            <person name="Fernandez C."/>
            <person name="Holland P.W."/>
            <person name="Hou J."/>
            <person name="Hu S."/>
            <person name="Huckvale T."/>
            <person name="Hung S.S."/>
            <person name="Kamenetzky L."/>
            <person name="Keane J.A."/>
            <person name="Kiss F."/>
            <person name="Koziol U."/>
            <person name="Lambert O."/>
            <person name="Liu K."/>
            <person name="Luo X."/>
            <person name="Luo Y."/>
            <person name="Macchiaroli N."/>
            <person name="Nichol S."/>
            <person name="Paps J."/>
            <person name="Parkinson J."/>
            <person name="Pouchkina-Stantcheva N."/>
            <person name="Riddiford N."/>
            <person name="Rosenzvit M."/>
            <person name="Salinas G."/>
            <person name="Wasmuth J.D."/>
            <person name="Zamanian M."/>
            <person name="Zheng Y."/>
            <person name="Cai X."/>
            <person name="Soberon X."/>
            <person name="Olson P.D."/>
            <person name="Laclette J.P."/>
            <person name="Brehm K."/>
            <person name="Berriman M."/>
            <person name="Garciarrubio A."/>
            <person name="Bobes R.J."/>
            <person name="Fragoso G."/>
            <person name="Sanchez-Flores A."/>
            <person name="Estrada K."/>
            <person name="Cevallos M.A."/>
            <person name="Morett E."/>
            <person name="Gonzalez V."/>
            <person name="Portillo T."/>
            <person name="Ochoa-Leyva A."/>
            <person name="Jose M.V."/>
            <person name="Sciutto E."/>
            <person name="Landa A."/>
            <person name="Jimenez L."/>
            <person name="Valdes V."/>
            <person name="Carrero J.C."/>
            <person name="Larralde C."/>
            <person name="Morales-Montor J."/>
            <person name="Limon-Lason J."/>
            <person name="Soberon X."/>
            <person name="Laclette J.P."/>
        </authorList>
    </citation>
    <scope>NUCLEOTIDE SEQUENCE [LARGE SCALE GENOMIC DNA]</scope>
</reference>
<accession>A0A068WHX8</accession>
<evidence type="ECO:0000313" key="2">
    <source>
        <dbReference type="EMBL" id="CDS18081.1"/>
    </source>
</evidence>
<dbReference type="Pfam" id="PF06677">
    <property type="entry name" value="Auto_anti-p27"/>
    <property type="match status" value="1"/>
</dbReference>
<dbReference type="InterPro" id="IPR009563">
    <property type="entry name" value="SSSCA1"/>
</dbReference>
<evidence type="ECO:0000256" key="1">
    <source>
        <dbReference type="SAM" id="MobiDB-lite"/>
    </source>
</evidence>
<reference evidence="4" key="3">
    <citation type="submission" date="2020-10" db="UniProtKB">
        <authorList>
            <consortium name="WormBaseParasite"/>
        </authorList>
    </citation>
    <scope>IDENTIFICATION</scope>
</reference>
<protein>
    <submittedName>
        <fullName evidence="2 4">Sjoegren syndrome:scleroderma autoantigen</fullName>
    </submittedName>
</protein>
<dbReference type="AlphaFoldDB" id="A0A068WHX8"/>
<feature type="region of interest" description="Disordered" evidence="1">
    <location>
        <begin position="83"/>
        <end position="107"/>
    </location>
</feature>
<organism evidence="2">
    <name type="scientific">Echinococcus granulosus</name>
    <name type="common">Hydatid tapeworm</name>
    <dbReference type="NCBI Taxonomy" id="6210"/>
    <lineage>
        <taxon>Eukaryota</taxon>
        <taxon>Metazoa</taxon>
        <taxon>Spiralia</taxon>
        <taxon>Lophotrochozoa</taxon>
        <taxon>Platyhelminthes</taxon>
        <taxon>Cestoda</taxon>
        <taxon>Eucestoda</taxon>
        <taxon>Cyclophyllidea</taxon>
        <taxon>Taeniidae</taxon>
        <taxon>Echinococcus</taxon>
        <taxon>Echinococcus granulosus group</taxon>
    </lineage>
</organism>
<dbReference type="EMBL" id="LK028578">
    <property type="protein sequence ID" value="CDS18081.1"/>
    <property type="molecule type" value="Genomic_DNA"/>
</dbReference>
<dbReference type="Proteomes" id="UP000492820">
    <property type="component" value="Unassembled WGS sequence"/>
</dbReference>
<gene>
    <name evidence="2" type="ORF">EgrG_000582650</name>
</gene>
<feature type="compositionally biased region" description="Polar residues" evidence="1">
    <location>
        <begin position="84"/>
        <end position="103"/>
    </location>
</feature>